<evidence type="ECO:0000313" key="2">
    <source>
        <dbReference type="Proteomes" id="UP000282195"/>
    </source>
</evidence>
<dbReference type="AlphaFoldDB" id="A0A387FVZ9"/>
<sequence>MTERLVAIQVGAVSFMDEGVGMVLDTVQERAAANTLFLATSTWDRATGGRAEPGRPFPDHGVRQYEPDWRGGNYAKIRPEYYANTILGPAGRAPEYPDWDMLETVIPEAKRRGMKSFAMIDESSHARHLRSYPNFLKCLEVDIWNKPARRPCFNNPDYRNWHLGIIEDYIKSYELDGIMWSSERPSPLDRLIQEPTRQGLGLITCYCSHCKALGAERGISWRRAQEGYRKLVLWNADIARGAIPSDGAFVTFWRLLLTYPELLSWQALWADGQHQMYRDIFGTVRAYRPEMKAGWNMPQNITFSPFFRASQNYADLSHIADFLKISTYNNAAGPRFHTFIAGISRTIFGDADPGQVYPLMLKILGLDEAPYQDLPKNGFSADYVRRETKRALVGGEGRCVIYAGIDVDIPVGQPDASEIPRPVLGDAAMIDADETLGPDLTRTTPDRVKAAVLAAFEGGASGVVLGRKYSEMRLDNLTGVRAALAELG</sequence>
<organism evidence="1 2">
    <name type="scientific">Rhizobium jaguaris</name>
    <dbReference type="NCBI Taxonomy" id="1312183"/>
    <lineage>
        <taxon>Bacteria</taxon>
        <taxon>Pseudomonadati</taxon>
        <taxon>Pseudomonadota</taxon>
        <taxon>Alphaproteobacteria</taxon>
        <taxon>Hyphomicrobiales</taxon>
        <taxon>Rhizobiaceae</taxon>
        <taxon>Rhizobium/Agrobacterium group</taxon>
        <taxon>Rhizobium</taxon>
    </lineage>
</organism>
<name>A0A387FVZ9_9HYPH</name>
<dbReference type="Proteomes" id="UP000282195">
    <property type="component" value="Chromosome"/>
</dbReference>
<accession>A0A387FVZ9</accession>
<keyword evidence="2" id="KW-1185">Reference proteome</keyword>
<dbReference type="KEGG" id="rjg:CCGE525_15460"/>
<gene>
    <name evidence="1" type="ORF">CCGE525_15460</name>
</gene>
<proteinExistence type="predicted"/>
<dbReference type="OrthoDB" id="144574at2"/>
<reference evidence="1 2" key="1">
    <citation type="submission" date="2018-10" db="EMBL/GenBank/DDBJ databases">
        <title>Rhizobium etli, R. leguminosarum and a new Rhizobium genospecies from Phaseolus dumosus.</title>
        <authorList>
            <person name="Ramirez-Puebla S.T."/>
            <person name="Rogel-Hernandez M.A."/>
            <person name="Guerrero G."/>
            <person name="Ormeno-Orrillo E."/>
            <person name="Martinez-Romero J.C."/>
            <person name="Negrete-Yankelevich S."/>
            <person name="Martinez-Romero E."/>
        </authorList>
    </citation>
    <scope>NUCLEOTIDE SEQUENCE [LARGE SCALE GENOMIC DNA]</scope>
    <source>
        <strain evidence="1 2">CCGE525</strain>
    </source>
</reference>
<dbReference type="RefSeq" id="WP_120705046.1">
    <property type="nucleotide sequence ID" value="NZ_CP032694.1"/>
</dbReference>
<evidence type="ECO:0000313" key="1">
    <source>
        <dbReference type="EMBL" id="AYG60051.1"/>
    </source>
</evidence>
<protein>
    <submittedName>
        <fullName evidence="1">Uncharacterized protein</fullName>
    </submittedName>
</protein>
<dbReference type="Gene3D" id="3.20.20.80">
    <property type="entry name" value="Glycosidases"/>
    <property type="match status" value="1"/>
</dbReference>
<dbReference type="EMBL" id="CP032694">
    <property type="protein sequence ID" value="AYG60051.1"/>
    <property type="molecule type" value="Genomic_DNA"/>
</dbReference>